<proteinExistence type="predicted"/>
<evidence type="ECO:0000313" key="3">
    <source>
        <dbReference type="Proteomes" id="UP000192501"/>
    </source>
</evidence>
<dbReference type="EMBL" id="LTAI01000155">
    <property type="protein sequence ID" value="ORD99595.1"/>
    <property type="molecule type" value="Genomic_DNA"/>
</dbReference>
<dbReference type="VEuPathDB" id="MicrosporidiaDB:A0H76_571"/>
<sequence>MKVNQPITGNNLENSFGVTKLTGQKVSMLTNSSSRNQRRSALRPKPHRFPSDSKVIKGQTKGILFSAPVEAHEINNRIINRIHRKRWTRYIPCCLLRYTIDYLFYR</sequence>
<dbReference type="Proteomes" id="UP000192501">
    <property type="component" value="Unassembled WGS sequence"/>
</dbReference>
<protein>
    <submittedName>
        <fullName evidence="2">Uncharacterized protein</fullName>
    </submittedName>
</protein>
<evidence type="ECO:0000313" key="2">
    <source>
        <dbReference type="EMBL" id="ORD99595.1"/>
    </source>
</evidence>
<name>A0A1X0QIQ8_9MICR</name>
<accession>A0A1X0QIQ8</accession>
<organism evidence="2 3">
    <name type="scientific">Hepatospora eriocheir</name>
    <dbReference type="NCBI Taxonomy" id="1081669"/>
    <lineage>
        <taxon>Eukaryota</taxon>
        <taxon>Fungi</taxon>
        <taxon>Fungi incertae sedis</taxon>
        <taxon>Microsporidia</taxon>
        <taxon>Hepatosporidae</taxon>
        <taxon>Hepatospora</taxon>
    </lineage>
</organism>
<dbReference type="VEuPathDB" id="MicrosporidiaDB:HERIO_598"/>
<comment type="caution">
    <text evidence="2">The sequence shown here is derived from an EMBL/GenBank/DDBJ whole genome shotgun (WGS) entry which is preliminary data.</text>
</comment>
<reference evidence="2 3" key="1">
    <citation type="journal article" date="2017" name="Environ. Microbiol.">
        <title>Decay of the glycolytic pathway and adaptation to intranuclear parasitism within Enterocytozoonidae microsporidia.</title>
        <authorList>
            <person name="Wiredu Boakye D."/>
            <person name="Jaroenlak P."/>
            <person name="Prachumwat A."/>
            <person name="Williams T.A."/>
            <person name="Bateman K.S."/>
            <person name="Itsathitphaisarn O."/>
            <person name="Sritunyalucksana K."/>
            <person name="Paszkiewicz K.H."/>
            <person name="Moore K.A."/>
            <person name="Stentiford G.D."/>
            <person name="Williams B.A."/>
        </authorList>
    </citation>
    <scope>NUCLEOTIDE SEQUENCE [LARGE SCALE GENOMIC DNA]</scope>
    <source>
        <strain evidence="3">canceri</strain>
    </source>
</reference>
<feature type="region of interest" description="Disordered" evidence="1">
    <location>
        <begin position="29"/>
        <end position="53"/>
    </location>
</feature>
<evidence type="ECO:0000256" key="1">
    <source>
        <dbReference type="SAM" id="MobiDB-lite"/>
    </source>
</evidence>
<feature type="compositionally biased region" description="Basic residues" evidence="1">
    <location>
        <begin position="36"/>
        <end position="48"/>
    </location>
</feature>
<dbReference type="AlphaFoldDB" id="A0A1X0QIQ8"/>
<gene>
    <name evidence="2" type="ORF">A0H76_571</name>
</gene>